<dbReference type="Pfam" id="PF00453">
    <property type="entry name" value="Ribosomal_L20"/>
    <property type="match status" value="1"/>
</dbReference>
<organism evidence="9 10">
    <name type="scientific">Pseudodesulfovibrio methanolicus</name>
    <dbReference type="NCBI Taxonomy" id="3126690"/>
    <lineage>
        <taxon>Bacteria</taxon>
        <taxon>Pseudomonadati</taxon>
        <taxon>Thermodesulfobacteriota</taxon>
        <taxon>Desulfovibrionia</taxon>
        <taxon>Desulfovibrionales</taxon>
        <taxon>Desulfovibrionaceae</taxon>
    </lineage>
</organism>
<dbReference type="InterPro" id="IPR049946">
    <property type="entry name" value="RIBOSOMAL_L20_CS"/>
</dbReference>
<keyword evidence="5 7" id="KW-0687">Ribonucleoprotein</keyword>
<evidence type="ECO:0000256" key="2">
    <source>
        <dbReference type="ARBA" id="ARBA00022730"/>
    </source>
</evidence>
<evidence type="ECO:0000256" key="3">
    <source>
        <dbReference type="ARBA" id="ARBA00022884"/>
    </source>
</evidence>
<accession>A0ABZ2IY43</accession>
<dbReference type="InterPro" id="IPR005813">
    <property type="entry name" value="Ribosomal_bL20"/>
</dbReference>
<evidence type="ECO:0000313" key="10">
    <source>
        <dbReference type="Proteomes" id="UP001385389"/>
    </source>
</evidence>
<dbReference type="EMBL" id="CP146609">
    <property type="protein sequence ID" value="WWX21854.1"/>
    <property type="molecule type" value="Genomic_DNA"/>
</dbReference>
<evidence type="ECO:0000313" key="9">
    <source>
        <dbReference type="EMBL" id="WWX21854.1"/>
    </source>
</evidence>
<evidence type="ECO:0000256" key="1">
    <source>
        <dbReference type="ARBA" id="ARBA00007698"/>
    </source>
</evidence>
<dbReference type="PANTHER" id="PTHR10986">
    <property type="entry name" value="39S RIBOSOMAL PROTEIN L20"/>
    <property type="match status" value="1"/>
</dbReference>
<sequence length="117" mass="13566">MRVKRGVAAKRRHNKYLKMAKGYRGAGSRLYRTARERVEKALCHSYKDRKRKKREFRKLWIMRINAAARINGMSYSRLMDGLKKAGIELNRKVLADMAVRDPQVFAKIAEAAKAKVS</sequence>
<evidence type="ECO:0000256" key="4">
    <source>
        <dbReference type="ARBA" id="ARBA00022980"/>
    </source>
</evidence>
<evidence type="ECO:0000256" key="6">
    <source>
        <dbReference type="ARBA" id="ARBA00035172"/>
    </source>
</evidence>
<dbReference type="RefSeq" id="WP_269942161.1">
    <property type="nucleotide sequence ID" value="NZ_CP146609.1"/>
</dbReference>
<keyword evidence="3 7" id="KW-0694">RNA-binding</keyword>
<keyword evidence="4 7" id="KW-0689">Ribosomal protein</keyword>
<evidence type="ECO:0000256" key="7">
    <source>
        <dbReference type="HAMAP-Rule" id="MF_00382"/>
    </source>
</evidence>
<dbReference type="InterPro" id="IPR035566">
    <property type="entry name" value="Ribosomal_protein_bL20_C"/>
</dbReference>
<keyword evidence="2 7" id="KW-0699">rRNA-binding</keyword>
<dbReference type="Gene3D" id="1.10.1900.20">
    <property type="entry name" value="Ribosomal protein L20"/>
    <property type="match status" value="1"/>
</dbReference>
<dbReference type="HAMAP" id="MF_00382">
    <property type="entry name" value="Ribosomal_bL20"/>
    <property type="match status" value="1"/>
</dbReference>
<gene>
    <name evidence="7 9" type="primary">rplT</name>
    <name evidence="9" type="ORF">V8V93_15590</name>
</gene>
<protein>
    <recommendedName>
        <fullName evidence="6 7">Large ribosomal subunit protein bL20</fullName>
    </recommendedName>
</protein>
<dbReference type="Gene3D" id="6.10.160.10">
    <property type="match status" value="1"/>
</dbReference>
<dbReference type="SUPFAM" id="SSF74731">
    <property type="entry name" value="Ribosomal protein L20"/>
    <property type="match status" value="1"/>
</dbReference>
<keyword evidence="10" id="KW-1185">Reference proteome</keyword>
<dbReference type="NCBIfam" id="TIGR01032">
    <property type="entry name" value="rplT_bact"/>
    <property type="match status" value="1"/>
</dbReference>
<comment type="similarity">
    <text evidence="1 7 8">Belongs to the bacterial ribosomal protein bL20 family.</text>
</comment>
<dbReference type="Proteomes" id="UP001385389">
    <property type="component" value="Chromosome"/>
</dbReference>
<proteinExistence type="inferred from homology"/>
<dbReference type="PRINTS" id="PR00062">
    <property type="entry name" value="RIBOSOMALL20"/>
</dbReference>
<evidence type="ECO:0000256" key="5">
    <source>
        <dbReference type="ARBA" id="ARBA00023274"/>
    </source>
</evidence>
<comment type="function">
    <text evidence="7 8">Binds directly to 23S ribosomal RNA and is necessary for the in vitro assembly process of the 50S ribosomal subunit. It is not involved in the protein synthesizing functions of that subunit.</text>
</comment>
<dbReference type="PROSITE" id="PS00937">
    <property type="entry name" value="RIBOSOMAL_L20"/>
    <property type="match status" value="1"/>
</dbReference>
<evidence type="ECO:0000256" key="8">
    <source>
        <dbReference type="RuleBase" id="RU000560"/>
    </source>
</evidence>
<dbReference type="GO" id="GO:0005840">
    <property type="term" value="C:ribosome"/>
    <property type="evidence" value="ECO:0007669"/>
    <property type="project" value="UniProtKB-KW"/>
</dbReference>
<dbReference type="CDD" id="cd07026">
    <property type="entry name" value="Ribosomal_L20"/>
    <property type="match status" value="1"/>
</dbReference>
<reference evidence="9 10" key="1">
    <citation type="submission" date="2024-03" db="EMBL/GenBank/DDBJ databases">
        <title>Phenotype and Genome Characterization of a Sulfate-Reducing Bacterium Pseudodesulfovibrio sp. strain 5S69, isolated from Petroleum Reservoir in Tatarstan (Russia).</title>
        <authorList>
            <person name="Bidzhieva S.K."/>
            <person name="Kadnikov V."/>
            <person name="Tourova T.P."/>
            <person name="Samigullina S.R."/>
            <person name="Sokolova D.S."/>
            <person name="Poltaraus A.B."/>
            <person name="Avtukh A.N."/>
            <person name="Tereshina V.M."/>
            <person name="Mardanov A.V."/>
            <person name="Nazina T.N."/>
        </authorList>
    </citation>
    <scope>NUCLEOTIDE SEQUENCE [LARGE SCALE GENOMIC DNA]</scope>
    <source>
        <strain evidence="9 10">5S69</strain>
    </source>
</reference>
<name>A0ABZ2IY43_9BACT</name>